<sequence length="108" mass="12051">MRSSDSEPKNSNNLFVCLTDSTTTTGDLRHQMSELARFMFNSLALSGSAGSNQSHCKLPTPMPPRRDPKTRTCQMDGRRSGGCGSGRTITIVWDRAKPSRHRRNQRVL</sequence>
<gene>
    <name evidence="2" type="ORF">pipiens_016567</name>
</gene>
<evidence type="ECO:0000313" key="3">
    <source>
        <dbReference type="Proteomes" id="UP001562425"/>
    </source>
</evidence>
<reference evidence="2 3" key="1">
    <citation type="submission" date="2024-05" db="EMBL/GenBank/DDBJ databases">
        <title>Culex pipiens pipiens assembly and annotation.</title>
        <authorList>
            <person name="Alout H."/>
            <person name="Durand T."/>
        </authorList>
    </citation>
    <scope>NUCLEOTIDE SEQUENCE [LARGE SCALE GENOMIC DNA]</scope>
    <source>
        <strain evidence="2">HA-2024</strain>
        <tissue evidence="2">Whole body</tissue>
    </source>
</reference>
<evidence type="ECO:0000256" key="1">
    <source>
        <dbReference type="SAM" id="MobiDB-lite"/>
    </source>
</evidence>
<dbReference type="EMBL" id="JBEHCU010011264">
    <property type="protein sequence ID" value="KAL1376976.1"/>
    <property type="molecule type" value="Genomic_DNA"/>
</dbReference>
<evidence type="ECO:0000313" key="2">
    <source>
        <dbReference type="EMBL" id="KAL1376976.1"/>
    </source>
</evidence>
<name>A0ABD1CKR6_CULPP</name>
<proteinExistence type="predicted"/>
<protein>
    <submittedName>
        <fullName evidence="2">Uncharacterized protein</fullName>
    </submittedName>
</protein>
<comment type="caution">
    <text evidence="2">The sequence shown here is derived from an EMBL/GenBank/DDBJ whole genome shotgun (WGS) entry which is preliminary data.</text>
</comment>
<dbReference type="AlphaFoldDB" id="A0ABD1CKR6"/>
<keyword evidence="3" id="KW-1185">Reference proteome</keyword>
<dbReference type="Proteomes" id="UP001562425">
    <property type="component" value="Unassembled WGS sequence"/>
</dbReference>
<feature type="region of interest" description="Disordered" evidence="1">
    <location>
        <begin position="49"/>
        <end position="86"/>
    </location>
</feature>
<organism evidence="2 3">
    <name type="scientific">Culex pipiens pipiens</name>
    <name type="common">Northern house mosquito</name>
    <dbReference type="NCBI Taxonomy" id="38569"/>
    <lineage>
        <taxon>Eukaryota</taxon>
        <taxon>Metazoa</taxon>
        <taxon>Ecdysozoa</taxon>
        <taxon>Arthropoda</taxon>
        <taxon>Hexapoda</taxon>
        <taxon>Insecta</taxon>
        <taxon>Pterygota</taxon>
        <taxon>Neoptera</taxon>
        <taxon>Endopterygota</taxon>
        <taxon>Diptera</taxon>
        <taxon>Nematocera</taxon>
        <taxon>Culicoidea</taxon>
        <taxon>Culicidae</taxon>
        <taxon>Culicinae</taxon>
        <taxon>Culicini</taxon>
        <taxon>Culex</taxon>
        <taxon>Culex</taxon>
    </lineage>
</organism>
<accession>A0ABD1CKR6</accession>